<accession>A0A814L6D9</accession>
<feature type="compositionally biased region" description="Basic and acidic residues" evidence="1">
    <location>
        <begin position="97"/>
        <end position="116"/>
    </location>
</feature>
<protein>
    <submittedName>
        <fullName evidence="2">Uncharacterized protein</fullName>
    </submittedName>
</protein>
<proteinExistence type="predicted"/>
<evidence type="ECO:0000313" key="2">
    <source>
        <dbReference type="EMBL" id="CAF1061606.1"/>
    </source>
</evidence>
<evidence type="ECO:0000256" key="1">
    <source>
        <dbReference type="SAM" id="MobiDB-lite"/>
    </source>
</evidence>
<gene>
    <name evidence="2" type="ORF">OXX778_LOCUS19309</name>
</gene>
<feature type="compositionally biased region" description="Polar residues" evidence="1">
    <location>
        <begin position="1"/>
        <end position="11"/>
    </location>
</feature>
<keyword evidence="3" id="KW-1185">Reference proteome</keyword>
<sequence length="295" mass="33976">MSLSDFSISSPRKSRIGDRSLTNDEDFENFLNDETSESEFSSNKFKKQAKPWWMNDDDDKPGKTSTSFNSTKSFVKKPKPEIPKLQPTYESNENDDNDKPLETNRYTEDFDDEISKKSSLSIKSRKSQEKNESHIQQSIHEFDEESSEQITSSHKSLPSVIQRKTTEKPLEATTPNLLSKVMFIDSLESSALGTQTLKQLQQETLRKNESLNEHNQTSKLNTQTRRDLADLEIVYRNLTTHTDSGLNTMIRANTANDQFDDHDNNSIKVKDIRIEYEKQLNDLRAKLNDVTNQVN</sequence>
<dbReference type="Proteomes" id="UP000663879">
    <property type="component" value="Unassembled WGS sequence"/>
</dbReference>
<dbReference type="OrthoDB" id="10585010at2759"/>
<feature type="region of interest" description="Disordered" evidence="1">
    <location>
        <begin position="1"/>
        <end position="162"/>
    </location>
</feature>
<evidence type="ECO:0000313" key="3">
    <source>
        <dbReference type="Proteomes" id="UP000663879"/>
    </source>
</evidence>
<name>A0A814L6D9_9BILA</name>
<feature type="compositionally biased region" description="Low complexity" evidence="1">
    <location>
        <begin position="63"/>
        <end position="73"/>
    </location>
</feature>
<dbReference type="EMBL" id="CAJNOC010005773">
    <property type="protein sequence ID" value="CAF1061606.1"/>
    <property type="molecule type" value="Genomic_DNA"/>
</dbReference>
<dbReference type="AlphaFoldDB" id="A0A814L6D9"/>
<reference evidence="2" key="1">
    <citation type="submission" date="2021-02" db="EMBL/GenBank/DDBJ databases">
        <authorList>
            <person name="Nowell W R."/>
        </authorList>
    </citation>
    <scope>NUCLEOTIDE SEQUENCE</scope>
    <source>
        <strain evidence="2">Ploen Becks lab</strain>
    </source>
</reference>
<organism evidence="2 3">
    <name type="scientific">Brachionus calyciflorus</name>
    <dbReference type="NCBI Taxonomy" id="104777"/>
    <lineage>
        <taxon>Eukaryota</taxon>
        <taxon>Metazoa</taxon>
        <taxon>Spiralia</taxon>
        <taxon>Gnathifera</taxon>
        <taxon>Rotifera</taxon>
        <taxon>Eurotatoria</taxon>
        <taxon>Monogononta</taxon>
        <taxon>Pseudotrocha</taxon>
        <taxon>Ploima</taxon>
        <taxon>Brachionidae</taxon>
        <taxon>Brachionus</taxon>
    </lineage>
</organism>
<comment type="caution">
    <text evidence="2">The sequence shown here is derived from an EMBL/GenBank/DDBJ whole genome shotgun (WGS) entry which is preliminary data.</text>
</comment>